<evidence type="ECO:0000256" key="5">
    <source>
        <dbReference type="SAM" id="Coils"/>
    </source>
</evidence>
<evidence type="ECO:0000313" key="9">
    <source>
        <dbReference type="Proteomes" id="UP000762676"/>
    </source>
</evidence>
<keyword evidence="5" id="KW-0175">Coiled coil</keyword>
<name>A0AAV4FAN0_9GAST</name>
<organism evidence="8 9">
    <name type="scientific">Elysia marginata</name>
    <dbReference type="NCBI Taxonomy" id="1093978"/>
    <lineage>
        <taxon>Eukaryota</taxon>
        <taxon>Metazoa</taxon>
        <taxon>Spiralia</taxon>
        <taxon>Lophotrochozoa</taxon>
        <taxon>Mollusca</taxon>
        <taxon>Gastropoda</taxon>
        <taxon>Heterobranchia</taxon>
        <taxon>Euthyneura</taxon>
        <taxon>Panpulmonata</taxon>
        <taxon>Sacoglossa</taxon>
        <taxon>Placobranchoidea</taxon>
        <taxon>Plakobranchidae</taxon>
        <taxon>Elysia</taxon>
    </lineage>
</organism>
<evidence type="ECO:0000256" key="2">
    <source>
        <dbReference type="ARBA" id="ARBA00022692"/>
    </source>
</evidence>
<sequence>MADRSNKSNDVLKKLSDGKTLCSEMNNASSNTNFLFMRRHDAMILHLESTKQSLVAQNQRAQNEMKKRLQKYVQRKRIIMRLIRNVSPQHVWSFHPGVLIFGLYWYAYIFYDYSSFISVFLAIVKCACVAKPLRFKSMFTKSRTLTALAVLLLTAVALRLPVLFVVGFTWKINPLTNRTFLTTTLHRNYKEIYKASDIVNRNIISWLTYFTVIACVILLVSKLRAASRFRQTLASLQSAQQATVQTNPGTLDEKQKHLKGPVLTPVSTREPNTETNKPLERMSARDVQVIQSVTMICVIFIVFQLPFQVISTIRLINPSFNEGTSSYLAYGFATTISAMFTQVNAASNIFVHYHFNARYREKLRSFFACSS</sequence>
<feature type="transmembrane region" description="Helical" evidence="6">
    <location>
        <begin position="287"/>
        <end position="307"/>
    </location>
</feature>
<dbReference type="Gene3D" id="1.20.1070.10">
    <property type="entry name" value="Rhodopsin 7-helix transmembrane proteins"/>
    <property type="match status" value="1"/>
</dbReference>
<keyword evidence="8" id="KW-0675">Receptor</keyword>
<evidence type="ECO:0000256" key="4">
    <source>
        <dbReference type="ARBA" id="ARBA00023136"/>
    </source>
</evidence>
<dbReference type="InterPro" id="IPR017452">
    <property type="entry name" value="GPCR_Rhodpsn_7TM"/>
</dbReference>
<comment type="caution">
    <text evidence="8">The sequence shown here is derived from an EMBL/GenBank/DDBJ whole genome shotgun (WGS) entry which is preliminary data.</text>
</comment>
<evidence type="ECO:0000259" key="7">
    <source>
        <dbReference type="PROSITE" id="PS50262"/>
    </source>
</evidence>
<dbReference type="PANTHER" id="PTHR46641">
    <property type="entry name" value="FMRFAMIDE RECEPTOR-RELATED"/>
    <property type="match status" value="1"/>
</dbReference>
<protein>
    <submittedName>
        <fullName evidence="8">Chemosensory receptor C</fullName>
    </submittedName>
</protein>
<keyword evidence="4 6" id="KW-0472">Membrane</keyword>
<dbReference type="EMBL" id="BMAT01007734">
    <property type="protein sequence ID" value="GFR70292.1"/>
    <property type="molecule type" value="Genomic_DNA"/>
</dbReference>
<evidence type="ECO:0000256" key="3">
    <source>
        <dbReference type="ARBA" id="ARBA00022989"/>
    </source>
</evidence>
<dbReference type="InterPro" id="IPR052954">
    <property type="entry name" value="GPCR-Ligand_Int"/>
</dbReference>
<feature type="domain" description="G-protein coupled receptors family 1 profile" evidence="7">
    <location>
        <begin position="114"/>
        <end position="352"/>
    </location>
</feature>
<feature type="transmembrane region" description="Helical" evidence="6">
    <location>
        <begin position="145"/>
        <end position="170"/>
    </location>
</feature>
<evidence type="ECO:0000313" key="8">
    <source>
        <dbReference type="EMBL" id="GFR70292.1"/>
    </source>
</evidence>
<evidence type="ECO:0000256" key="6">
    <source>
        <dbReference type="SAM" id="Phobius"/>
    </source>
</evidence>
<feature type="transmembrane region" description="Helical" evidence="6">
    <location>
        <begin position="113"/>
        <end position="133"/>
    </location>
</feature>
<dbReference type="AlphaFoldDB" id="A0AAV4FAN0"/>
<feature type="coiled-coil region" evidence="5">
    <location>
        <begin position="44"/>
        <end position="71"/>
    </location>
</feature>
<reference evidence="8 9" key="1">
    <citation type="journal article" date="2021" name="Elife">
        <title>Chloroplast acquisition without the gene transfer in kleptoplastic sea slugs, Plakobranchus ocellatus.</title>
        <authorList>
            <person name="Maeda T."/>
            <person name="Takahashi S."/>
            <person name="Yoshida T."/>
            <person name="Shimamura S."/>
            <person name="Takaki Y."/>
            <person name="Nagai Y."/>
            <person name="Toyoda A."/>
            <person name="Suzuki Y."/>
            <person name="Arimoto A."/>
            <person name="Ishii H."/>
            <person name="Satoh N."/>
            <person name="Nishiyama T."/>
            <person name="Hasebe M."/>
            <person name="Maruyama T."/>
            <person name="Minagawa J."/>
            <person name="Obokata J."/>
            <person name="Shigenobu S."/>
        </authorList>
    </citation>
    <scope>NUCLEOTIDE SEQUENCE [LARGE SCALE GENOMIC DNA]</scope>
</reference>
<keyword evidence="2 6" id="KW-0812">Transmembrane</keyword>
<dbReference type="SUPFAM" id="SSF81321">
    <property type="entry name" value="Family A G protein-coupled receptor-like"/>
    <property type="match status" value="1"/>
</dbReference>
<proteinExistence type="predicted"/>
<gene>
    <name evidence="8" type="ORF">ElyMa_003782200</name>
</gene>
<dbReference type="GO" id="GO:0016020">
    <property type="term" value="C:membrane"/>
    <property type="evidence" value="ECO:0007669"/>
    <property type="project" value="UniProtKB-SubCell"/>
</dbReference>
<comment type="subcellular location">
    <subcellularLocation>
        <location evidence="1">Membrane</location>
    </subcellularLocation>
</comment>
<feature type="transmembrane region" description="Helical" evidence="6">
    <location>
        <begin position="327"/>
        <end position="355"/>
    </location>
</feature>
<feature type="transmembrane region" description="Helical" evidence="6">
    <location>
        <begin position="203"/>
        <end position="221"/>
    </location>
</feature>
<accession>A0AAV4FAN0</accession>
<keyword evidence="9" id="KW-1185">Reference proteome</keyword>
<keyword evidence="3 6" id="KW-1133">Transmembrane helix</keyword>
<feature type="transmembrane region" description="Helical" evidence="6">
    <location>
        <begin position="90"/>
        <end position="107"/>
    </location>
</feature>
<dbReference type="Proteomes" id="UP000762676">
    <property type="component" value="Unassembled WGS sequence"/>
</dbReference>
<evidence type="ECO:0000256" key="1">
    <source>
        <dbReference type="ARBA" id="ARBA00004370"/>
    </source>
</evidence>
<dbReference type="PROSITE" id="PS50262">
    <property type="entry name" value="G_PROTEIN_RECEP_F1_2"/>
    <property type="match status" value="1"/>
</dbReference>
<dbReference type="PANTHER" id="PTHR46641:SF18">
    <property type="entry name" value="G-PROTEIN COUPLED RECEPTORS FAMILY 1 PROFILE DOMAIN-CONTAINING PROTEIN"/>
    <property type="match status" value="1"/>
</dbReference>